<dbReference type="Pfam" id="PF01453">
    <property type="entry name" value="B_lectin"/>
    <property type="match status" value="1"/>
</dbReference>
<evidence type="ECO:0000313" key="7">
    <source>
        <dbReference type="EMBL" id="KAF0910653.1"/>
    </source>
</evidence>
<keyword evidence="8" id="KW-1185">Reference proteome</keyword>
<name>A0A6G1DFY6_9ORYZ</name>
<keyword evidence="3" id="KW-0675">Receptor</keyword>
<comment type="catalytic activity">
    <reaction evidence="4">
        <text>L-threonyl-[protein] + ATP = O-phospho-L-threonyl-[protein] + ADP + H(+)</text>
        <dbReference type="Rhea" id="RHEA:46608"/>
        <dbReference type="Rhea" id="RHEA-COMP:11060"/>
        <dbReference type="Rhea" id="RHEA-COMP:11605"/>
        <dbReference type="ChEBI" id="CHEBI:15378"/>
        <dbReference type="ChEBI" id="CHEBI:30013"/>
        <dbReference type="ChEBI" id="CHEBI:30616"/>
        <dbReference type="ChEBI" id="CHEBI:61977"/>
        <dbReference type="ChEBI" id="CHEBI:456216"/>
        <dbReference type="EC" id="2.7.11.1"/>
    </reaction>
</comment>
<evidence type="ECO:0000256" key="3">
    <source>
        <dbReference type="ARBA" id="ARBA00023170"/>
    </source>
</evidence>
<protein>
    <recommendedName>
        <fullName evidence="2">non-specific serine/threonine protein kinase</fullName>
        <ecNumber evidence="2">2.7.11.1</ecNumber>
    </recommendedName>
</protein>
<dbReference type="PANTHER" id="PTHR32444">
    <property type="entry name" value="BULB-TYPE LECTIN DOMAIN-CONTAINING PROTEIN"/>
    <property type="match status" value="1"/>
</dbReference>
<comment type="caution">
    <text evidence="7">The sequence shown here is derived from an EMBL/GenBank/DDBJ whole genome shotgun (WGS) entry which is preliminary data.</text>
</comment>
<evidence type="ECO:0000256" key="1">
    <source>
        <dbReference type="ARBA" id="ARBA00004479"/>
    </source>
</evidence>
<dbReference type="SUPFAM" id="SSF51110">
    <property type="entry name" value="alpha-D-mannose-specific plant lectins"/>
    <property type="match status" value="1"/>
</dbReference>
<dbReference type="EMBL" id="SPHZ02000006">
    <property type="protein sequence ID" value="KAF0910653.1"/>
    <property type="molecule type" value="Genomic_DNA"/>
</dbReference>
<reference evidence="7 8" key="1">
    <citation type="submission" date="2019-11" db="EMBL/GenBank/DDBJ databases">
        <title>Whole genome sequence of Oryza granulata.</title>
        <authorList>
            <person name="Li W."/>
        </authorList>
    </citation>
    <scope>NUCLEOTIDE SEQUENCE [LARGE SCALE GENOMIC DNA]</scope>
    <source>
        <strain evidence="8">cv. Menghai</strain>
        <tissue evidence="7">Leaf</tissue>
    </source>
</reference>
<gene>
    <name evidence="7" type="ORF">E2562_004649</name>
</gene>
<evidence type="ECO:0000259" key="6">
    <source>
        <dbReference type="Pfam" id="PF01453"/>
    </source>
</evidence>
<accession>A0A6G1DFY6</accession>
<proteinExistence type="predicted"/>
<evidence type="ECO:0000256" key="2">
    <source>
        <dbReference type="ARBA" id="ARBA00012513"/>
    </source>
</evidence>
<organism evidence="7 8">
    <name type="scientific">Oryza meyeriana var. granulata</name>
    <dbReference type="NCBI Taxonomy" id="110450"/>
    <lineage>
        <taxon>Eukaryota</taxon>
        <taxon>Viridiplantae</taxon>
        <taxon>Streptophyta</taxon>
        <taxon>Embryophyta</taxon>
        <taxon>Tracheophyta</taxon>
        <taxon>Spermatophyta</taxon>
        <taxon>Magnoliopsida</taxon>
        <taxon>Liliopsida</taxon>
        <taxon>Poales</taxon>
        <taxon>Poaceae</taxon>
        <taxon>BOP clade</taxon>
        <taxon>Oryzoideae</taxon>
        <taxon>Oryzeae</taxon>
        <taxon>Oryzinae</taxon>
        <taxon>Oryza</taxon>
        <taxon>Oryza meyeriana</taxon>
    </lineage>
</organism>
<dbReference type="GO" id="GO:0004674">
    <property type="term" value="F:protein serine/threonine kinase activity"/>
    <property type="evidence" value="ECO:0007669"/>
    <property type="project" value="UniProtKB-EC"/>
</dbReference>
<evidence type="ECO:0000313" key="8">
    <source>
        <dbReference type="Proteomes" id="UP000479710"/>
    </source>
</evidence>
<evidence type="ECO:0000256" key="5">
    <source>
        <dbReference type="ARBA" id="ARBA00048679"/>
    </source>
</evidence>
<dbReference type="InterPro" id="IPR036426">
    <property type="entry name" value="Bulb-type_lectin_dom_sf"/>
</dbReference>
<dbReference type="GO" id="GO:0016020">
    <property type="term" value="C:membrane"/>
    <property type="evidence" value="ECO:0007669"/>
    <property type="project" value="UniProtKB-SubCell"/>
</dbReference>
<evidence type="ECO:0000256" key="4">
    <source>
        <dbReference type="ARBA" id="ARBA00047899"/>
    </source>
</evidence>
<dbReference type="AlphaFoldDB" id="A0A6G1DFY6"/>
<dbReference type="EC" id="2.7.11.1" evidence="2"/>
<sequence>MAAFFGRRTSSGNLVVQSPNGSTLWQSFGNPTDKYLPGMKIGINYRTRAGERLVSWNGPGDPSPGSFSFGGDPDTALQLFIWNQSRPYWRSPVWTGNPIPSQLMVNGTTTVIYLSAVDADDEIYLSFGISDRSTGPRARGTC</sequence>
<feature type="domain" description="Bulb-type lectin" evidence="6">
    <location>
        <begin position="10"/>
        <end position="56"/>
    </location>
</feature>
<dbReference type="InterPro" id="IPR001480">
    <property type="entry name" value="Bulb-type_lectin_dom"/>
</dbReference>
<comment type="subcellular location">
    <subcellularLocation>
        <location evidence="1">Membrane</location>
        <topology evidence="1">Single-pass type I membrane protein</topology>
    </subcellularLocation>
</comment>
<dbReference type="GO" id="GO:0051707">
    <property type="term" value="P:response to other organism"/>
    <property type="evidence" value="ECO:0007669"/>
    <property type="project" value="UniProtKB-ARBA"/>
</dbReference>
<comment type="catalytic activity">
    <reaction evidence="5">
        <text>L-seryl-[protein] + ATP = O-phospho-L-seryl-[protein] + ADP + H(+)</text>
        <dbReference type="Rhea" id="RHEA:17989"/>
        <dbReference type="Rhea" id="RHEA-COMP:9863"/>
        <dbReference type="Rhea" id="RHEA-COMP:11604"/>
        <dbReference type="ChEBI" id="CHEBI:15378"/>
        <dbReference type="ChEBI" id="CHEBI:29999"/>
        <dbReference type="ChEBI" id="CHEBI:30616"/>
        <dbReference type="ChEBI" id="CHEBI:83421"/>
        <dbReference type="ChEBI" id="CHEBI:456216"/>
        <dbReference type="EC" id="2.7.11.1"/>
    </reaction>
</comment>
<dbReference type="Proteomes" id="UP000479710">
    <property type="component" value="Unassembled WGS sequence"/>
</dbReference>
<dbReference type="OrthoDB" id="673608at2759"/>
<dbReference type="PANTHER" id="PTHR32444:SF118">
    <property type="entry name" value="OS09G0551150 PROTEIN"/>
    <property type="match status" value="1"/>
</dbReference>